<protein>
    <submittedName>
        <fullName evidence="1">Uncharacterized protein</fullName>
    </submittedName>
</protein>
<keyword evidence="2" id="KW-1185">Reference proteome</keyword>
<evidence type="ECO:0000313" key="2">
    <source>
        <dbReference type="Proteomes" id="UP000821845"/>
    </source>
</evidence>
<gene>
    <name evidence="1" type="ORF">HPB50_019398</name>
</gene>
<proteinExistence type="predicted"/>
<accession>A0ACB7SHB2</accession>
<dbReference type="Proteomes" id="UP000821845">
    <property type="component" value="Chromosome 4"/>
</dbReference>
<name>A0ACB7SHB2_HYAAI</name>
<dbReference type="EMBL" id="CM023484">
    <property type="protein sequence ID" value="KAH6934005.1"/>
    <property type="molecule type" value="Genomic_DNA"/>
</dbReference>
<organism evidence="1 2">
    <name type="scientific">Hyalomma asiaticum</name>
    <name type="common">Tick</name>
    <dbReference type="NCBI Taxonomy" id="266040"/>
    <lineage>
        <taxon>Eukaryota</taxon>
        <taxon>Metazoa</taxon>
        <taxon>Ecdysozoa</taxon>
        <taxon>Arthropoda</taxon>
        <taxon>Chelicerata</taxon>
        <taxon>Arachnida</taxon>
        <taxon>Acari</taxon>
        <taxon>Parasitiformes</taxon>
        <taxon>Ixodida</taxon>
        <taxon>Ixodoidea</taxon>
        <taxon>Ixodidae</taxon>
        <taxon>Hyalomminae</taxon>
        <taxon>Hyalomma</taxon>
    </lineage>
</organism>
<comment type="caution">
    <text evidence="1">The sequence shown here is derived from an EMBL/GenBank/DDBJ whole genome shotgun (WGS) entry which is preliminary data.</text>
</comment>
<reference evidence="1" key="1">
    <citation type="submission" date="2020-05" db="EMBL/GenBank/DDBJ databases">
        <title>Large-scale comparative analyses of tick genomes elucidate their genetic diversity and vector capacities.</title>
        <authorList>
            <person name="Jia N."/>
            <person name="Wang J."/>
            <person name="Shi W."/>
            <person name="Du L."/>
            <person name="Sun Y."/>
            <person name="Zhan W."/>
            <person name="Jiang J."/>
            <person name="Wang Q."/>
            <person name="Zhang B."/>
            <person name="Ji P."/>
            <person name="Sakyi L.B."/>
            <person name="Cui X."/>
            <person name="Yuan T."/>
            <person name="Jiang B."/>
            <person name="Yang W."/>
            <person name="Lam T.T.-Y."/>
            <person name="Chang Q."/>
            <person name="Ding S."/>
            <person name="Wang X."/>
            <person name="Zhu J."/>
            <person name="Ruan X."/>
            <person name="Zhao L."/>
            <person name="Wei J."/>
            <person name="Que T."/>
            <person name="Du C."/>
            <person name="Cheng J."/>
            <person name="Dai P."/>
            <person name="Han X."/>
            <person name="Huang E."/>
            <person name="Gao Y."/>
            <person name="Liu J."/>
            <person name="Shao H."/>
            <person name="Ye R."/>
            <person name="Li L."/>
            <person name="Wei W."/>
            <person name="Wang X."/>
            <person name="Wang C."/>
            <person name="Yang T."/>
            <person name="Huo Q."/>
            <person name="Li W."/>
            <person name="Guo W."/>
            <person name="Chen H."/>
            <person name="Zhou L."/>
            <person name="Ni X."/>
            <person name="Tian J."/>
            <person name="Zhou Y."/>
            <person name="Sheng Y."/>
            <person name="Liu T."/>
            <person name="Pan Y."/>
            <person name="Xia L."/>
            <person name="Li J."/>
            <person name="Zhao F."/>
            <person name="Cao W."/>
        </authorList>
    </citation>
    <scope>NUCLEOTIDE SEQUENCE</scope>
    <source>
        <strain evidence="1">Hyas-2018</strain>
    </source>
</reference>
<evidence type="ECO:0000313" key="1">
    <source>
        <dbReference type="EMBL" id="KAH6934005.1"/>
    </source>
</evidence>
<sequence>MLLTPDRIQTSQKTEVPRPNRQHLLRTPEPFRCNDRENDDFELKSGHGNASAPRHAECTAPSTPANPGAPTSDTATMQSGQMPSATEACDVAEAPDGGISKKQINERDKLVMKNV</sequence>